<evidence type="ECO:0000313" key="12">
    <source>
        <dbReference type="Proteomes" id="UP000694923"/>
    </source>
</evidence>
<evidence type="ECO:0000256" key="4">
    <source>
        <dbReference type="ARBA" id="ARBA00022741"/>
    </source>
</evidence>
<dbReference type="SUPFAM" id="SSF52374">
    <property type="entry name" value="Nucleotidylyl transferase"/>
    <property type="match status" value="1"/>
</dbReference>
<evidence type="ECO:0000256" key="1">
    <source>
        <dbReference type="ARBA" id="ARBA00005594"/>
    </source>
</evidence>
<keyword evidence="6" id="KW-0648">Protein biosynthesis</keyword>
<dbReference type="GO" id="GO:0016874">
    <property type="term" value="F:ligase activity"/>
    <property type="evidence" value="ECO:0007669"/>
    <property type="project" value="UniProtKB-KW"/>
</dbReference>
<dbReference type="InterPro" id="IPR050081">
    <property type="entry name" value="Ile-tRNA_ligase"/>
</dbReference>
<dbReference type="Gene3D" id="3.40.50.620">
    <property type="entry name" value="HUPs"/>
    <property type="match status" value="1"/>
</dbReference>
<keyword evidence="3 13" id="KW-0436">Ligase</keyword>
<dbReference type="Gene3D" id="1.10.10.830">
    <property type="entry name" value="Ile-tRNA synthetase CP2 domain-like"/>
    <property type="match status" value="1"/>
</dbReference>
<dbReference type="InterPro" id="IPR002301">
    <property type="entry name" value="Ile-tRNA-ligase"/>
</dbReference>
<sequence>MSKGTGLVHTAPAHGMEDYSVASQHNLPVDCLVDEAGIFTDVAGPELQNKAVLEEGTDVVIKMLQTAKNLLKVEKLVHSYPYDWRTKKPVVIRASKQWFVNITDIKTTAKELLKKVKFIPGSALNAMAETLDRRPYWCISRQRVWGVPIPVFHHKTKDEYLINSQTIEHITKLVEKHGSDIWWTLPPEQLLPKEVLSQVGGPDALEYVPGQDILDIWFDSGTSWSCVLPGTDQRADLYLEGKDQLGGWFQSSLLTSVAARKKAPFKTVVVHGFTLGEKGEKMSKSLGQNLIGIESHSIYIFFLNKKDQSKEPPYGADVLRWWVAESNVFAEVTVGPSVLSAARDDISKLRNTLRFLLGNVAGFNPETDAIPVNNMYIIDQYMLHLLQDLANKITESYKQYDFGKVVRLLRTFYTRELSNFYFSIIKDRLYCEKENDPKRRSCQTALAEILDVIVRSFAPILPHLAEEVFQHIPYIKEPKSVFRTGWVSTSSIWKKPGLEEAVESACAMRDSFLRSIPGKNAAECKVIIVIEPGLLFEIIEMLQAEETSSTSQLNELMMASQSTLLAQEPRDITADVIELKGKFLINLEGGDIREESLYKVLVMPATKEKCPRCWKYTAESSDTLCPRCAEVVSG</sequence>
<dbReference type="Proteomes" id="UP000694923">
    <property type="component" value="Unplaced"/>
</dbReference>
<feature type="domain" description="Zinc finger FPG/IleRS-type" evidence="10">
    <location>
        <begin position="608"/>
        <end position="631"/>
    </location>
</feature>
<evidence type="ECO:0000313" key="13">
    <source>
        <dbReference type="RefSeq" id="XP_008574944.1"/>
    </source>
</evidence>
<evidence type="ECO:0000256" key="5">
    <source>
        <dbReference type="ARBA" id="ARBA00022840"/>
    </source>
</evidence>
<dbReference type="InterPro" id="IPR009080">
    <property type="entry name" value="tRNAsynth_Ia_anticodon-bd"/>
</dbReference>
<dbReference type="GeneID" id="103593691"/>
<evidence type="ECO:0000256" key="6">
    <source>
        <dbReference type="ARBA" id="ARBA00022917"/>
    </source>
</evidence>
<dbReference type="Gene3D" id="1.10.730.20">
    <property type="match status" value="1"/>
</dbReference>
<keyword evidence="5" id="KW-0067">ATP-binding</keyword>
<dbReference type="CDD" id="cd07960">
    <property type="entry name" value="Anticodon_Ia_Ile_BEm"/>
    <property type="match status" value="1"/>
</dbReference>
<feature type="domain" description="Aminoacyl-tRNA synthetase class Ia" evidence="9">
    <location>
        <begin position="91"/>
        <end position="333"/>
    </location>
</feature>
<dbReference type="Pfam" id="PF06827">
    <property type="entry name" value="zf-FPG_IleRS"/>
    <property type="match status" value="1"/>
</dbReference>
<dbReference type="RefSeq" id="XP_008574944.1">
    <property type="nucleotide sequence ID" value="XM_008576722.1"/>
</dbReference>
<dbReference type="PRINTS" id="PR00984">
    <property type="entry name" value="TRNASYNTHILE"/>
</dbReference>
<accession>A0ABM0R2V3</accession>
<evidence type="ECO:0000256" key="2">
    <source>
        <dbReference type="ARBA" id="ARBA00013165"/>
    </source>
</evidence>
<dbReference type="InterPro" id="IPR002300">
    <property type="entry name" value="aa-tRNA-synth_Ia"/>
</dbReference>
<protein>
    <recommendedName>
        <fullName evidence="2">isoleucine--tRNA ligase</fullName>
        <ecNumber evidence="2">6.1.1.5</ecNumber>
    </recommendedName>
    <alternativeName>
        <fullName evidence="8">Isoleucyl-tRNA synthetase</fullName>
    </alternativeName>
</protein>
<evidence type="ECO:0000259" key="11">
    <source>
        <dbReference type="Pfam" id="PF08264"/>
    </source>
</evidence>
<dbReference type="Pfam" id="PF00133">
    <property type="entry name" value="tRNA-synt_1"/>
    <property type="match status" value="1"/>
</dbReference>
<dbReference type="InterPro" id="IPR013155">
    <property type="entry name" value="M/V/L/I-tRNA-synth_anticd-bd"/>
</dbReference>
<dbReference type="SUPFAM" id="SSF50677">
    <property type="entry name" value="ValRS/IleRS/LeuRS editing domain"/>
    <property type="match status" value="1"/>
</dbReference>
<name>A0ABM0R2V3_GALVR</name>
<keyword evidence="7" id="KW-0030">Aminoacyl-tRNA synthetase</keyword>
<evidence type="ECO:0000259" key="10">
    <source>
        <dbReference type="Pfam" id="PF06827"/>
    </source>
</evidence>
<gene>
    <name evidence="13" type="primary">IARS2</name>
</gene>
<dbReference type="InterPro" id="IPR010663">
    <property type="entry name" value="Znf_FPG/IleRS"/>
</dbReference>
<feature type="domain" description="Methionyl/Valyl/Leucyl/Isoleucyl-tRNA synthetase anticodon-binding" evidence="11">
    <location>
        <begin position="379"/>
        <end position="503"/>
    </location>
</feature>
<dbReference type="EC" id="6.1.1.5" evidence="2"/>
<reference evidence="13" key="1">
    <citation type="submission" date="2025-08" db="UniProtKB">
        <authorList>
            <consortium name="RefSeq"/>
        </authorList>
    </citation>
    <scope>IDENTIFICATION</scope>
</reference>
<keyword evidence="12" id="KW-1185">Reference proteome</keyword>
<evidence type="ECO:0000256" key="7">
    <source>
        <dbReference type="ARBA" id="ARBA00023146"/>
    </source>
</evidence>
<keyword evidence="4" id="KW-0547">Nucleotide-binding</keyword>
<proteinExistence type="inferred from homology"/>
<dbReference type="InterPro" id="IPR033708">
    <property type="entry name" value="Anticodon_Ile_BEm"/>
</dbReference>
<dbReference type="Pfam" id="PF08264">
    <property type="entry name" value="Anticodon_1"/>
    <property type="match status" value="1"/>
</dbReference>
<dbReference type="PANTHER" id="PTHR42765">
    <property type="entry name" value="SOLEUCYL-TRNA SYNTHETASE"/>
    <property type="match status" value="1"/>
</dbReference>
<evidence type="ECO:0000256" key="3">
    <source>
        <dbReference type="ARBA" id="ARBA00022598"/>
    </source>
</evidence>
<dbReference type="PANTHER" id="PTHR42765:SF1">
    <property type="entry name" value="ISOLEUCINE--TRNA LIGASE, MITOCHONDRIAL"/>
    <property type="match status" value="1"/>
</dbReference>
<evidence type="ECO:0000256" key="8">
    <source>
        <dbReference type="ARBA" id="ARBA00032665"/>
    </source>
</evidence>
<dbReference type="SUPFAM" id="SSF47323">
    <property type="entry name" value="Anticodon-binding domain of a subclass of class I aminoacyl-tRNA synthetases"/>
    <property type="match status" value="1"/>
</dbReference>
<comment type="similarity">
    <text evidence="1">Belongs to the class-I aminoacyl-tRNA synthetase family.</text>
</comment>
<evidence type="ECO:0000259" key="9">
    <source>
        <dbReference type="Pfam" id="PF00133"/>
    </source>
</evidence>
<organism evidence="12 13">
    <name type="scientific">Galeopterus variegatus</name>
    <name type="common">Malayan flying lemur</name>
    <name type="synonym">Cynocephalus variegatus</name>
    <dbReference type="NCBI Taxonomy" id="482537"/>
    <lineage>
        <taxon>Eukaryota</taxon>
        <taxon>Metazoa</taxon>
        <taxon>Chordata</taxon>
        <taxon>Craniata</taxon>
        <taxon>Vertebrata</taxon>
        <taxon>Euteleostomi</taxon>
        <taxon>Mammalia</taxon>
        <taxon>Eutheria</taxon>
        <taxon>Euarchontoglires</taxon>
        <taxon>Dermoptera</taxon>
        <taxon>Cynocephalidae</taxon>
        <taxon>Galeopterus</taxon>
    </lineage>
</organism>
<dbReference type="InterPro" id="IPR009008">
    <property type="entry name" value="Val/Leu/Ile-tRNA-synth_edit"/>
</dbReference>
<dbReference type="InterPro" id="IPR014729">
    <property type="entry name" value="Rossmann-like_a/b/a_fold"/>
</dbReference>